<feature type="transmembrane region" description="Helical" evidence="1">
    <location>
        <begin position="776"/>
        <end position="801"/>
    </location>
</feature>
<feature type="transmembrane region" description="Helical" evidence="1">
    <location>
        <begin position="862"/>
        <end position="886"/>
    </location>
</feature>
<evidence type="ECO:0008006" key="4">
    <source>
        <dbReference type="Google" id="ProtNLM"/>
    </source>
</evidence>
<organism evidence="2 3">
    <name type="scientific">Carpediemonas membranifera</name>
    <dbReference type="NCBI Taxonomy" id="201153"/>
    <lineage>
        <taxon>Eukaryota</taxon>
        <taxon>Metamonada</taxon>
        <taxon>Carpediemonas-like organisms</taxon>
        <taxon>Carpediemonas</taxon>
    </lineage>
</organism>
<sequence>MLSSLLLSYAVAADEVVLTELLTGTVVFPDETDPSTHYIERYYTIDPDTSVLDPDSEELYTLHVAVESFTADAADVVLLCDEDTGLNPNSCQLIAQTGQLFTVDGSSLPAVLWVRSHRYNPASGFTIRYFSEIASEDSPCDRQAVSVVYSGLSTDVAWSSEHVAAGADVECHWIALYDLHALYNTALTMRKHGPAYMAGVFAPASTITTIDDVSVMGSPLTTGLANLTGPLIGDTISFEISVSITDYSESNSMDFSATLFPFIPDTDIDRNPRRFAYIPCEMTARPNRICLIEFTSLGSSLGYTSSTEDVEPSLVYYYVSLAHAPFSARSFGSMEHLGAPVVGMPHNAIMRYDAGNVTGLVIRTVGEPMTAQDVDFSLYAEWDEKNMVIAQSAGFGEVLAVPTSRLGTRSTPGFFATNLGSDSILIYQMQWDVSDWDYPTVNPLTAPDIVHVLEEGQVILNAVAAENILVLATADPTEEAQWRVYVTGFRMVYANGRYSIDTSSRVLLLTTDDLPLIPMDLMIDQIDTMHLVISCEQQWDDMLTPTEDHIMVMKRTNATNLSVPFAMCAGDTIRGPGSIGREVKFKRDDPAVLMVWGPPLLYLALPAALGEGICEQGGTSTDYKELIAYSRPNHAAVEHDENFEAFDNYHRAQLGSYNFTAVISLSDERPSGSSEPVEVFPTGSTCEKSFHLTRDYFGSCQPCPTGSFNRYDGSSRTTCEECPEGSYCPPLAFSLLDFDAVRHHEASHTVLVDSSSPTDFSSWTYDQMMSFTFTNLLLLLVVLAVILYTVFACCFCCFPVYSNLIRMTSLSEAAISNPLLWPHVAYAKLILPVFRKVDSQPRPFVSNFEGRRGAYLGSRGSFLGGLTTPIGWLVWACLFVFAVVFYQTYSPATTDGGANATIESLSLTESEAPRIANGLLQVDFEVGLVLRITLVNVGTPAPDEVLGWANENCLQAIETVGCFSSGMPCDALGFECRGDVAIDEFGTEVTNLTMTLKIPNAVVLPTSQYTFDFGVLYAEAVFIDVEHIMIETDEVAEDAEITADNIVLTPLNSSDVIMVFPTNMDADKAVIGGDIARHWKCTSTLRSVEHPRLFQPSRFVYTYVDSYTHTTTFGLDGVTVTDYMTGIDPAPFRLTVSVDTVDTFHYVKKKRTINIVGMVVTYVLAAFMLNRGLKAANGLRMSFMSSGWVYVMRIIRKFQRREVKTDDSLEMFNPIVEA</sequence>
<dbReference type="EMBL" id="JAHDYR010000008">
    <property type="protein sequence ID" value="KAG9395822.1"/>
    <property type="molecule type" value="Genomic_DNA"/>
</dbReference>
<keyword evidence="3" id="KW-1185">Reference proteome</keyword>
<keyword evidence="1" id="KW-1133">Transmembrane helix</keyword>
<keyword evidence="1" id="KW-0472">Membrane</keyword>
<evidence type="ECO:0000313" key="3">
    <source>
        <dbReference type="Proteomes" id="UP000717585"/>
    </source>
</evidence>
<name>A0A8J6B9Z8_9EUKA</name>
<protein>
    <recommendedName>
        <fullName evidence="4">Tyrosine-protein kinase ephrin type A/B receptor-like domain-containing protein</fullName>
    </recommendedName>
</protein>
<comment type="caution">
    <text evidence="2">The sequence shown here is derived from an EMBL/GenBank/DDBJ whole genome shotgun (WGS) entry which is preliminary data.</text>
</comment>
<accession>A0A8J6B9Z8</accession>
<evidence type="ECO:0000313" key="2">
    <source>
        <dbReference type="EMBL" id="KAG9395822.1"/>
    </source>
</evidence>
<keyword evidence="1" id="KW-0812">Transmembrane</keyword>
<proteinExistence type="predicted"/>
<gene>
    <name evidence="2" type="ORF">J8273_2734</name>
</gene>
<dbReference type="Proteomes" id="UP000717585">
    <property type="component" value="Unassembled WGS sequence"/>
</dbReference>
<evidence type="ECO:0000256" key="1">
    <source>
        <dbReference type="SAM" id="Phobius"/>
    </source>
</evidence>
<dbReference type="AlphaFoldDB" id="A0A8J6B9Z8"/>
<reference evidence="2" key="1">
    <citation type="submission" date="2021-05" db="EMBL/GenBank/DDBJ databases">
        <title>A free-living protist that lacks canonical eukaryotic 1 DNA replication and segregation systems.</title>
        <authorList>
            <person name="Salas-Leiva D.E."/>
            <person name="Tromer E.C."/>
            <person name="Curtis B.A."/>
            <person name="Jerlstrom-Hultqvist J."/>
            <person name="Kolisko M."/>
            <person name="Yi Z."/>
            <person name="Salas-Leiva J.S."/>
            <person name="Gallot-Lavallee L."/>
            <person name="Kops G.J.P.L."/>
            <person name="Archibald J.M."/>
            <person name="Simpson A.G.B."/>
            <person name="Roger A.J."/>
        </authorList>
    </citation>
    <scope>NUCLEOTIDE SEQUENCE</scope>
    <source>
        <strain evidence="2">BICM</strain>
    </source>
</reference>